<reference evidence="2 3" key="1">
    <citation type="submission" date="2019-10" db="EMBL/GenBank/DDBJ databases">
        <title>Streptococcus mitis of the oral and urogenital tracts.</title>
        <authorList>
            <person name="Price T."/>
            <person name="Mores C.R."/>
            <person name="Putonti C."/>
            <person name="Wolfe A.J."/>
        </authorList>
    </citation>
    <scope>NUCLEOTIDE SEQUENCE [LARGE SCALE GENOMIC DNA]</scope>
    <source>
        <strain evidence="2 3">SM16</strain>
    </source>
</reference>
<protein>
    <submittedName>
        <fullName evidence="2">DUF3953 domain-containing protein</fullName>
    </submittedName>
</protein>
<feature type="transmembrane region" description="Helical" evidence="1">
    <location>
        <begin position="31"/>
        <end position="52"/>
    </location>
</feature>
<dbReference type="Proteomes" id="UP000467560">
    <property type="component" value="Unassembled WGS sequence"/>
</dbReference>
<keyword evidence="1" id="KW-0812">Transmembrane</keyword>
<evidence type="ECO:0000313" key="2">
    <source>
        <dbReference type="EMBL" id="MQQ52098.1"/>
    </source>
</evidence>
<evidence type="ECO:0000256" key="1">
    <source>
        <dbReference type="SAM" id="Phobius"/>
    </source>
</evidence>
<sequence length="54" mass="5904">MGFYLMIGSMLLGLFALKIGFSHLKEKKFNLSSILASCLGTALVLFAIWLGLPK</sequence>
<keyword evidence="1" id="KW-0472">Membrane</keyword>
<dbReference type="AlphaFoldDB" id="A0A7X1RKW1"/>
<keyword evidence="1" id="KW-1133">Transmembrane helix</keyword>
<gene>
    <name evidence="2" type="ORF">GEZ89_03805</name>
</gene>
<proteinExistence type="predicted"/>
<dbReference type="EMBL" id="WIJK01000008">
    <property type="protein sequence ID" value="MQQ52098.1"/>
    <property type="molecule type" value="Genomic_DNA"/>
</dbReference>
<organism evidence="2 3">
    <name type="scientific">Streptococcus mitis</name>
    <dbReference type="NCBI Taxonomy" id="28037"/>
    <lineage>
        <taxon>Bacteria</taxon>
        <taxon>Bacillati</taxon>
        <taxon>Bacillota</taxon>
        <taxon>Bacilli</taxon>
        <taxon>Lactobacillales</taxon>
        <taxon>Streptococcaceae</taxon>
        <taxon>Streptococcus</taxon>
        <taxon>Streptococcus mitis group</taxon>
    </lineage>
</organism>
<accession>A0A7X1RKW1</accession>
<feature type="transmembrane region" description="Helical" evidence="1">
    <location>
        <begin position="6"/>
        <end position="24"/>
    </location>
</feature>
<evidence type="ECO:0000313" key="3">
    <source>
        <dbReference type="Proteomes" id="UP000467560"/>
    </source>
</evidence>
<name>A0A7X1RKW1_STRMT</name>
<comment type="caution">
    <text evidence="2">The sequence shown here is derived from an EMBL/GenBank/DDBJ whole genome shotgun (WGS) entry which is preliminary data.</text>
</comment>